<protein>
    <submittedName>
        <fullName evidence="2">DUF1351 domain-containing protein</fullName>
    </submittedName>
</protein>
<dbReference type="EMBL" id="CP029684">
    <property type="protein sequence ID" value="QAS70236.1"/>
    <property type="molecule type" value="Genomic_DNA"/>
</dbReference>
<keyword evidence="3" id="KW-1185">Reference proteome</keyword>
<name>A0ABX5QN73_9LACO</name>
<dbReference type="RefSeq" id="WP_128686704.1">
    <property type="nucleotide sequence ID" value="NZ_CP029684.2"/>
</dbReference>
<reference evidence="2 3" key="1">
    <citation type="journal article" date="2019" name="Syst. Appl. Microbiol.">
        <title>Oenococcus sicerae sp. nov., isolated from French cider.</title>
        <authorList>
            <person name="Cousin F.J."/>
            <person name="Le Guellec R."/>
            <person name="Chagnot C."/>
            <person name="Goux D."/>
            <person name="Dalmasso M."/>
            <person name="Laplace J.M."/>
            <person name="Cretenet M."/>
        </authorList>
    </citation>
    <scope>NUCLEOTIDE SEQUENCE [LARGE SCALE GENOMIC DNA]</scope>
    <source>
        <strain evidence="2 3">UCMA 15228</strain>
    </source>
</reference>
<dbReference type="Pfam" id="PF07083">
    <property type="entry name" value="DUF1351"/>
    <property type="match status" value="1"/>
</dbReference>
<feature type="coiled-coil region" evidence="1">
    <location>
        <begin position="217"/>
        <end position="246"/>
    </location>
</feature>
<accession>A0ABX5QN73</accession>
<sequence length="312" mass="35666">MTEMQISASIEPVLDYKPAVIELKNSELLTSYVDKQITKYQDLLITDESLTEAKKSRADLNKLNKALAAQRTSIKKEILKPFAEVESLLKDLENKTKQASSSIDQGVKGLEDRQRTERETVLENYLQDVIQGYPHLVLTDFSIPEDWTNKTNFTKSSGLAVSLTRTVAETFRSLERQKATEESNLETVRAYADAKQVNPDPYLRMLTAMDYQPADIIRAINLDIDNAKKQAEQAKLDAELKAEEEASHQQVINDVVVDTDTGERIKKVEKPVFWYYGLILTKDQKEKLDNFLMINQIKLFGIKEKESWKNKS</sequence>
<evidence type="ECO:0000313" key="3">
    <source>
        <dbReference type="Proteomes" id="UP000286907"/>
    </source>
</evidence>
<dbReference type="Proteomes" id="UP000286907">
    <property type="component" value="Chromosome"/>
</dbReference>
<evidence type="ECO:0000256" key="1">
    <source>
        <dbReference type="SAM" id="Coils"/>
    </source>
</evidence>
<evidence type="ECO:0000313" key="2">
    <source>
        <dbReference type="EMBL" id="QAS70236.1"/>
    </source>
</evidence>
<keyword evidence="1" id="KW-0175">Coiled coil</keyword>
<proteinExistence type="predicted"/>
<organism evidence="2 3">
    <name type="scientific">Oenococcus sicerae</name>
    <dbReference type="NCBI Taxonomy" id="2203724"/>
    <lineage>
        <taxon>Bacteria</taxon>
        <taxon>Bacillati</taxon>
        <taxon>Bacillota</taxon>
        <taxon>Bacilli</taxon>
        <taxon>Lactobacillales</taxon>
        <taxon>Lactobacillaceae</taxon>
        <taxon>Oenococcus</taxon>
    </lineage>
</organism>
<gene>
    <name evidence="2" type="ORF">DLJ48_06720</name>
</gene>
<dbReference type="InterPro" id="IPR009785">
    <property type="entry name" value="Prophage_Lj928_Orf309"/>
</dbReference>